<dbReference type="InterPro" id="IPR001807">
    <property type="entry name" value="ClC"/>
</dbReference>
<comment type="subcellular location">
    <subcellularLocation>
        <location evidence="1">Membrane</location>
        <topology evidence="1">Multi-pass membrane protein</topology>
    </subcellularLocation>
</comment>
<feature type="transmembrane region" description="Helical" evidence="5">
    <location>
        <begin position="293"/>
        <end position="312"/>
    </location>
</feature>
<sequence>MKDRTKAWLRAAEPALYALLGALLGAAVGAVIVLFGRGVDFFAAFGAEHFSLYVWFLPAVGALTAAMLRRWGGGAAGMAAAFRASRGEAHAFPLRNVFFQFAGTWGAHLFCASVGREGAGVQIGAAIGGGIGARVPLAGADKILLVAGMAAGFSALFGAPVCALFFALEVTVVGALRLRALVAAAFASFTAWAVAILCGYAPHAAEVFVSVAWSVPLLLRLLALGAACGLAGLLFCLLRRAFTFFFRTAAPDPVLRAAVAGLLLAALLFWTQGRYSGLGTNLIDLALAGGAQPYDWIAKMCFTAAFLAAGFLGGEVTTFFAAGACLGCVLGGWLGLPPALAACLGYAAVFGAATNTLAAPVLLCVELFGGDFLPYAAIVCITAYLFNFGHSVYAQAVREGVARTAVRPARSKKKMLPLPERLD</sequence>
<dbReference type="EMBL" id="DXFD01000048">
    <property type="protein sequence ID" value="HIX46612.1"/>
    <property type="molecule type" value="Genomic_DNA"/>
</dbReference>
<keyword evidence="3 5" id="KW-1133">Transmembrane helix</keyword>
<keyword evidence="4 5" id="KW-0472">Membrane</keyword>
<evidence type="ECO:0000313" key="6">
    <source>
        <dbReference type="EMBL" id="HIX46612.1"/>
    </source>
</evidence>
<keyword evidence="2 5" id="KW-0812">Transmembrane</keyword>
<dbReference type="PRINTS" id="PR00762">
    <property type="entry name" value="CLCHANNEL"/>
</dbReference>
<dbReference type="SUPFAM" id="SSF81340">
    <property type="entry name" value="Clc chloride channel"/>
    <property type="match status" value="1"/>
</dbReference>
<dbReference type="GO" id="GO:0015108">
    <property type="term" value="F:chloride transmembrane transporter activity"/>
    <property type="evidence" value="ECO:0007669"/>
    <property type="project" value="InterPro"/>
</dbReference>
<dbReference type="PANTHER" id="PTHR43427:SF12">
    <property type="entry name" value="CHLORIDE TRANSPORTER"/>
    <property type="match status" value="1"/>
</dbReference>
<reference evidence="6" key="2">
    <citation type="submission" date="2021-04" db="EMBL/GenBank/DDBJ databases">
        <authorList>
            <person name="Gilroy R."/>
        </authorList>
    </citation>
    <scope>NUCLEOTIDE SEQUENCE</scope>
    <source>
        <strain evidence="6">26628</strain>
    </source>
</reference>
<dbReference type="AlphaFoldDB" id="A0A9D2AQJ9"/>
<feature type="transmembrane region" description="Helical" evidence="5">
    <location>
        <begin position="372"/>
        <end position="393"/>
    </location>
</feature>
<dbReference type="PANTHER" id="PTHR43427">
    <property type="entry name" value="CHLORIDE CHANNEL PROTEIN CLC-E"/>
    <property type="match status" value="1"/>
</dbReference>
<dbReference type="Pfam" id="PF00654">
    <property type="entry name" value="Voltage_CLC"/>
    <property type="match status" value="1"/>
</dbReference>
<feature type="transmembrane region" description="Helical" evidence="5">
    <location>
        <begin position="50"/>
        <end position="68"/>
    </location>
</feature>
<reference evidence="6" key="1">
    <citation type="journal article" date="2021" name="PeerJ">
        <title>Extensive microbial diversity within the chicken gut microbiome revealed by metagenomics and culture.</title>
        <authorList>
            <person name="Gilroy R."/>
            <person name="Ravi A."/>
            <person name="Getino M."/>
            <person name="Pursley I."/>
            <person name="Horton D.L."/>
            <person name="Alikhan N.F."/>
            <person name="Baker D."/>
            <person name="Gharbi K."/>
            <person name="Hall N."/>
            <person name="Watson M."/>
            <person name="Adriaenssens E.M."/>
            <person name="Foster-Nyarko E."/>
            <person name="Jarju S."/>
            <person name="Secka A."/>
            <person name="Antonio M."/>
            <person name="Oren A."/>
            <person name="Chaudhuri R.R."/>
            <person name="La Ragione R."/>
            <person name="Hildebrand F."/>
            <person name="Pallen M.J."/>
        </authorList>
    </citation>
    <scope>NUCLEOTIDE SEQUENCE</scope>
    <source>
        <strain evidence="6">26628</strain>
    </source>
</reference>
<feature type="transmembrane region" description="Helical" evidence="5">
    <location>
        <begin position="15"/>
        <end position="38"/>
    </location>
</feature>
<evidence type="ECO:0000256" key="2">
    <source>
        <dbReference type="ARBA" id="ARBA00022692"/>
    </source>
</evidence>
<gene>
    <name evidence="6" type="ORF">H9737_02865</name>
</gene>
<name>A0A9D2AQJ9_9FIRM</name>
<evidence type="ECO:0000313" key="7">
    <source>
        <dbReference type="Proteomes" id="UP000824249"/>
    </source>
</evidence>
<dbReference type="InterPro" id="IPR014743">
    <property type="entry name" value="Cl-channel_core"/>
</dbReference>
<feature type="transmembrane region" description="Helical" evidence="5">
    <location>
        <begin position="319"/>
        <end position="352"/>
    </location>
</feature>
<feature type="transmembrane region" description="Helical" evidence="5">
    <location>
        <begin position="222"/>
        <end position="242"/>
    </location>
</feature>
<comment type="caution">
    <text evidence="6">The sequence shown here is derived from an EMBL/GenBank/DDBJ whole genome shotgun (WGS) entry which is preliminary data.</text>
</comment>
<feature type="transmembrane region" description="Helical" evidence="5">
    <location>
        <begin position="143"/>
        <end position="168"/>
    </location>
</feature>
<dbReference type="GO" id="GO:0016020">
    <property type="term" value="C:membrane"/>
    <property type="evidence" value="ECO:0007669"/>
    <property type="project" value="UniProtKB-SubCell"/>
</dbReference>
<proteinExistence type="predicted"/>
<dbReference type="Gene3D" id="1.10.3080.10">
    <property type="entry name" value="Clc chloride channel"/>
    <property type="match status" value="1"/>
</dbReference>
<dbReference type="InterPro" id="IPR050368">
    <property type="entry name" value="ClC-type_chloride_channel"/>
</dbReference>
<protein>
    <submittedName>
        <fullName evidence="6">Chloride channel protein</fullName>
    </submittedName>
</protein>
<evidence type="ECO:0000256" key="1">
    <source>
        <dbReference type="ARBA" id="ARBA00004141"/>
    </source>
</evidence>
<feature type="transmembrane region" description="Helical" evidence="5">
    <location>
        <begin position="180"/>
        <end position="202"/>
    </location>
</feature>
<evidence type="ECO:0000256" key="5">
    <source>
        <dbReference type="SAM" id="Phobius"/>
    </source>
</evidence>
<dbReference type="Proteomes" id="UP000824249">
    <property type="component" value="Unassembled WGS sequence"/>
</dbReference>
<accession>A0A9D2AQJ9</accession>
<evidence type="ECO:0000256" key="3">
    <source>
        <dbReference type="ARBA" id="ARBA00022989"/>
    </source>
</evidence>
<organism evidence="6 7">
    <name type="scientific">Candidatus Borkfalkia faecigallinarum</name>
    <dbReference type="NCBI Taxonomy" id="2838509"/>
    <lineage>
        <taxon>Bacteria</taxon>
        <taxon>Bacillati</taxon>
        <taxon>Bacillota</taxon>
        <taxon>Clostridia</taxon>
        <taxon>Christensenellales</taxon>
        <taxon>Christensenellaceae</taxon>
        <taxon>Candidatus Borkfalkia</taxon>
    </lineage>
</organism>
<feature type="transmembrane region" description="Helical" evidence="5">
    <location>
        <begin position="254"/>
        <end position="273"/>
    </location>
</feature>
<evidence type="ECO:0000256" key="4">
    <source>
        <dbReference type="ARBA" id="ARBA00023136"/>
    </source>
</evidence>